<evidence type="ECO:0000313" key="1">
    <source>
        <dbReference type="EMBL" id="SIS46818.1"/>
    </source>
</evidence>
<accession>A0ABY1KL04</accession>
<organism evidence="1 2">
    <name type="scientific">Zobellia uliginosa</name>
    <dbReference type="NCBI Taxonomy" id="143224"/>
    <lineage>
        <taxon>Bacteria</taxon>
        <taxon>Pseudomonadati</taxon>
        <taxon>Bacteroidota</taxon>
        <taxon>Flavobacteriia</taxon>
        <taxon>Flavobacteriales</taxon>
        <taxon>Flavobacteriaceae</taxon>
        <taxon>Zobellia</taxon>
    </lineage>
</organism>
<evidence type="ECO:0000313" key="2">
    <source>
        <dbReference type="Proteomes" id="UP000185728"/>
    </source>
</evidence>
<protein>
    <submittedName>
        <fullName evidence="1">Uncharacterized protein</fullName>
    </submittedName>
</protein>
<gene>
    <name evidence="1" type="ORF">SAMN05421766_10259</name>
</gene>
<keyword evidence="2" id="KW-1185">Reference proteome</keyword>
<comment type="caution">
    <text evidence="1">The sequence shown here is derived from an EMBL/GenBank/DDBJ whole genome shotgun (WGS) entry which is preliminary data.</text>
</comment>
<name>A0ABY1KL04_9FLAO</name>
<dbReference type="Proteomes" id="UP000185728">
    <property type="component" value="Unassembled WGS sequence"/>
</dbReference>
<reference evidence="1 2" key="1">
    <citation type="submission" date="2017-01" db="EMBL/GenBank/DDBJ databases">
        <authorList>
            <person name="Varghese N."/>
            <person name="Submissions S."/>
        </authorList>
    </citation>
    <scope>NUCLEOTIDE SEQUENCE [LARGE SCALE GENOMIC DNA]</scope>
    <source>
        <strain evidence="1 2">DSM 2061</strain>
    </source>
</reference>
<proteinExistence type="predicted"/>
<sequence>MFVTSEFPSEIPRIQTRNYSYTTTLCHIKKMTEKLNGAPISGEYEEILFDLPGPWREQVWHYVKFTTRDGLGWVGGFREKDNHNFLVAELNSKGVACVVSGGHGYIIDINQKEKIKDLETDTILDLTADQETSSFYISRWWDLKLVDKEFNEIDIQVPIDCDGIFFKEKDGRELNLEIEEIGADLIKNQDYYVDLDEREIKKRGTTMHKSNGGESAKTKVDTINKRKSWPKRLWS</sequence>
<dbReference type="EMBL" id="FTOB01000002">
    <property type="protein sequence ID" value="SIS46818.1"/>
    <property type="molecule type" value="Genomic_DNA"/>
</dbReference>